<keyword evidence="6" id="KW-0325">Glycoprotein</keyword>
<reference evidence="10" key="1">
    <citation type="journal article" date="2017" name="Gigascience">
        <title>The genome draft of coconut (Cocos nucifera).</title>
        <authorList>
            <person name="Xiao Y."/>
            <person name="Xu P."/>
            <person name="Fan H."/>
            <person name="Baudouin L."/>
            <person name="Xia W."/>
            <person name="Bocs S."/>
            <person name="Xu J."/>
            <person name="Li Q."/>
            <person name="Guo A."/>
            <person name="Zhou L."/>
            <person name="Li J."/>
            <person name="Wu Y."/>
            <person name="Ma Z."/>
            <person name="Armero A."/>
            <person name="Issali A.E."/>
            <person name="Liu N."/>
            <person name="Peng M."/>
            <person name="Yang Y."/>
        </authorList>
    </citation>
    <scope>NUCLEOTIDE SEQUENCE</scope>
    <source>
        <tissue evidence="10">Spear leaf of Hainan Tall coconut</tissue>
    </source>
</reference>
<dbReference type="Pfam" id="PF14368">
    <property type="entry name" value="LTP_2"/>
    <property type="match status" value="1"/>
</dbReference>
<dbReference type="GO" id="GO:0006869">
    <property type="term" value="P:lipid transport"/>
    <property type="evidence" value="ECO:0007669"/>
    <property type="project" value="InterPro"/>
</dbReference>
<name>A0A8K0I2C3_COCNU</name>
<dbReference type="GO" id="GO:0008289">
    <property type="term" value="F:lipid binding"/>
    <property type="evidence" value="ECO:0007669"/>
    <property type="project" value="InterPro"/>
</dbReference>
<evidence type="ECO:0000256" key="4">
    <source>
        <dbReference type="ARBA" id="ARBA00022729"/>
    </source>
</evidence>
<reference evidence="10" key="2">
    <citation type="submission" date="2019-07" db="EMBL/GenBank/DDBJ databases">
        <authorList>
            <person name="Yang Y."/>
            <person name="Bocs S."/>
            <person name="Baudouin L."/>
        </authorList>
    </citation>
    <scope>NUCLEOTIDE SEQUENCE</scope>
    <source>
        <tissue evidence="10">Spear leaf of Hainan Tall coconut</tissue>
    </source>
</reference>
<dbReference type="GO" id="GO:0005886">
    <property type="term" value="C:plasma membrane"/>
    <property type="evidence" value="ECO:0007669"/>
    <property type="project" value="UniProtKB-SubCell"/>
</dbReference>
<feature type="signal peptide" evidence="8">
    <location>
        <begin position="1"/>
        <end position="24"/>
    </location>
</feature>
<keyword evidence="5" id="KW-1015">Disulfide bond</keyword>
<dbReference type="Proteomes" id="UP000797356">
    <property type="component" value="Chromosome 3"/>
</dbReference>
<comment type="subcellular location">
    <subcellularLocation>
        <location evidence="1">Cell membrane</location>
        <topology evidence="1">Lipid-anchor</topology>
        <topology evidence="1">GPI-anchor</topology>
    </subcellularLocation>
</comment>
<evidence type="ECO:0000313" key="11">
    <source>
        <dbReference type="Proteomes" id="UP000797356"/>
    </source>
</evidence>
<organism evidence="10 11">
    <name type="scientific">Cocos nucifera</name>
    <name type="common">Coconut palm</name>
    <dbReference type="NCBI Taxonomy" id="13894"/>
    <lineage>
        <taxon>Eukaryota</taxon>
        <taxon>Viridiplantae</taxon>
        <taxon>Streptophyta</taxon>
        <taxon>Embryophyta</taxon>
        <taxon>Tracheophyta</taxon>
        <taxon>Spermatophyta</taxon>
        <taxon>Magnoliopsida</taxon>
        <taxon>Liliopsida</taxon>
        <taxon>Arecaceae</taxon>
        <taxon>Arecoideae</taxon>
        <taxon>Cocoseae</taxon>
        <taxon>Attaleinae</taxon>
        <taxon>Cocos</taxon>
    </lineage>
</organism>
<evidence type="ECO:0000256" key="5">
    <source>
        <dbReference type="ARBA" id="ARBA00023157"/>
    </source>
</evidence>
<dbReference type="PANTHER" id="PTHR33044">
    <property type="entry name" value="BIFUNCTIONAL INHIBITOR/LIPID-TRANSFER PROTEIN/SEED STORAGE 2S ALBUMIN SUPERFAMILY PROTEIN-RELATED"/>
    <property type="match status" value="1"/>
</dbReference>
<evidence type="ECO:0000256" key="3">
    <source>
        <dbReference type="ARBA" id="ARBA00022622"/>
    </source>
</evidence>
<keyword evidence="7" id="KW-0449">Lipoprotein</keyword>
<comment type="caution">
    <text evidence="10">The sequence shown here is derived from an EMBL/GenBank/DDBJ whole genome shotgun (WGS) entry which is preliminary data.</text>
</comment>
<dbReference type="FunFam" id="1.10.110.10:FF:000001">
    <property type="entry name" value="Bifunctional inhibitor/lipid-transfer protein/seed storage 2S albumin superfamily protein"/>
    <property type="match status" value="1"/>
</dbReference>
<feature type="chain" id="PRO_5035433072" evidence="8">
    <location>
        <begin position="25"/>
        <end position="123"/>
    </location>
</feature>
<dbReference type="AlphaFoldDB" id="A0A8K0I2C3"/>
<dbReference type="SUPFAM" id="SSF47699">
    <property type="entry name" value="Bifunctional inhibitor/lipid-transfer protein/seed storage 2S albumin"/>
    <property type="match status" value="1"/>
</dbReference>
<dbReference type="EMBL" id="CM017874">
    <property type="protein sequence ID" value="KAG1333995.1"/>
    <property type="molecule type" value="Genomic_DNA"/>
</dbReference>
<sequence length="123" mass="13179">MADLSVRLLVIAMVVLCSNCLAHADCMDVVISLSPCLDYIMNNRTSQPPSSECCLQLMTVVQSQPLCLCTILDGEVEAKLGIPIDKNRSLALPAACGVQTPPVSECKGLLPSHDLFIISKTFS</sequence>
<keyword evidence="4 8" id="KW-0732">Signal</keyword>
<protein>
    <submittedName>
        <fullName evidence="10">Putative Non-specific lipid-transfer protein-like protein</fullName>
    </submittedName>
</protein>
<evidence type="ECO:0000256" key="7">
    <source>
        <dbReference type="ARBA" id="ARBA00023288"/>
    </source>
</evidence>
<dbReference type="InterPro" id="IPR000528">
    <property type="entry name" value="Plant_nsLTP"/>
</dbReference>
<keyword evidence="11" id="KW-1185">Reference proteome</keyword>
<dbReference type="SMART" id="SM00499">
    <property type="entry name" value="AAI"/>
    <property type="match status" value="1"/>
</dbReference>
<keyword evidence="3" id="KW-0472">Membrane</keyword>
<evidence type="ECO:0000256" key="1">
    <source>
        <dbReference type="ARBA" id="ARBA00004609"/>
    </source>
</evidence>
<evidence type="ECO:0000256" key="2">
    <source>
        <dbReference type="ARBA" id="ARBA00009748"/>
    </source>
</evidence>
<dbReference type="PRINTS" id="PR00382">
    <property type="entry name" value="LIPIDTRNSFER"/>
</dbReference>
<keyword evidence="3" id="KW-0336">GPI-anchor</keyword>
<feature type="domain" description="Bifunctional inhibitor/plant lipid transfer protein/seed storage helical" evidence="9">
    <location>
        <begin position="26"/>
        <end position="106"/>
    </location>
</feature>
<accession>A0A8K0I2C3</accession>
<evidence type="ECO:0000259" key="9">
    <source>
        <dbReference type="SMART" id="SM00499"/>
    </source>
</evidence>
<dbReference type="InterPro" id="IPR016140">
    <property type="entry name" value="Bifunc_inhib/LTP/seed_store"/>
</dbReference>
<dbReference type="Gene3D" id="1.10.110.10">
    <property type="entry name" value="Plant lipid-transfer and hydrophobic proteins"/>
    <property type="match status" value="1"/>
</dbReference>
<dbReference type="InterPro" id="IPR036312">
    <property type="entry name" value="Bifun_inhib/LTP/seed_sf"/>
</dbReference>
<dbReference type="GO" id="GO:0098552">
    <property type="term" value="C:side of membrane"/>
    <property type="evidence" value="ECO:0007669"/>
    <property type="project" value="UniProtKB-KW"/>
</dbReference>
<proteinExistence type="inferred from homology"/>
<dbReference type="InterPro" id="IPR043325">
    <property type="entry name" value="LTSS"/>
</dbReference>
<dbReference type="OrthoDB" id="911994at2759"/>
<evidence type="ECO:0000313" key="10">
    <source>
        <dbReference type="EMBL" id="KAG1333995.1"/>
    </source>
</evidence>
<evidence type="ECO:0000256" key="8">
    <source>
        <dbReference type="SAM" id="SignalP"/>
    </source>
</evidence>
<dbReference type="CDD" id="cd00010">
    <property type="entry name" value="AAI_LTSS"/>
    <property type="match status" value="1"/>
</dbReference>
<evidence type="ECO:0000256" key="6">
    <source>
        <dbReference type="ARBA" id="ARBA00023180"/>
    </source>
</evidence>
<comment type="similarity">
    <text evidence="2">Belongs to the plant LTP family.</text>
</comment>
<gene>
    <name evidence="10" type="ORF">COCNU_03G001140</name>
</gene>